<proteinExistence type="predicted"/>
<sequence length="90" mass="10515">MWRLLELNTREIPRNHSFTSAFAKRADRVFFYEEHQALQKAAQAKIIWDEHTRTRALSAVDGHFRDQIGLDVPFEGKDFLVATGGRFHLM</sequence>
<name>A0A8X7BU89_9ARAC</name>
<keyword evidence="2" id="KW-1185">Reference proteome</keyword>
<evidence type="ECO:0000313" key="2">
    <source>
        <dbReference type="Proteomes" id="UP000886998"/>
    </source>
</evidence>
<comment type="caution">
    <text evidence="1">The sequence shown here is derived from an EMBL/GenBank/DDBJ whole genome shotgun (WGS) entry which is preliminary data.</text>
</comment>
<reference evidence="1" key="1">
    <citation type="submission" date="2020-08" db="EMBL/GenBank/DDBJ databases">
        <title>Multicomponent nature underlies the extraordinary mechanical properties of spider dragline silk.</title>
        <authorList>
            <person name="Kono N."/>
            <person name="Nakamura H."/>
            <person name="Mori M."/>
            <person name="Yoshida Y."/>
            <person name="Ohtoshi R."/>
            <person name="Malay A.D."/>
            <person name="Moran D.A.P."/>
            <person name="Tomita M."/>
            <person name="Numata K."/>
            <person name="Arakawa K."/>
        </authorList>
    </citation>
    <scope>NUCLEOTIDE SEQUENCE</scope>
</reference>
<accession>A0A8X7BU89</accession>
<dbReference type="AlphaFoldDB" id="A0A8X7BU89"/>
<organism evidence="1 2">
    <name type="scientific">Trichonephila inaurata madagascariensis</name>
    <dbReference type="NCBI Taxonomy" id="2747483"/>
    <lineage>
        <taxon>Eukaryota</taxon>
        <taxon>Metazoa</taxon>
        <taxon>Ecdysozoa</taxon>
        <taxon>Arthropoda</taxon>
        <taxon>Chelicerata</taxon>
        <taxon>Arachnida</taxon>
        <taxon>Araneae</taxon>
        <taxon>Araneomorphae</taxon>
        <taxon>Entelegynae</taxon>
        <taxon>Araneoidea</taxon>
        <taxon>Nephilidae</taxon>
        <taxon>Trichonephila</taxon>
        <taxon>Trichonephila inaurata</taxon>
    </lineage>
</organism>
<gene>
    <name evidence="1" type="ORF">TNIN_160061</name>
</gene>
<dbReference type="EMBL" id="BMAV01004640">
    <property type="protein sequence ID" value="GFY45121.1"/>
    <property type="molecule type" value="Genomic_DNA"/>
</dbReference>
<evidence type="ECO:0000313" key="1">
    <source>
        <dbReference type="EMBL" id="GFY45121.1"/>
    </source>
</evidence>
<dbReference type="Proteomes" id="UP000886998">
    <property type="component" value="Unassembled WGS sequence"/>
</dbReference>
<protein>
    <submittedName>
        <fullName evidence="1">Uncharacterized protein</fullName>
    </submittedName>
</protein>